<dbReference type="EMBL" id="CAACVG010003061">
    <property type="protein sequence ID" value="VEN37141.1"/>
    <property type="molecule type" value="Genomic_DNA"/>
</dbReference>
<protein>
    <recommendedName>
        <fullName evidence="4">Protein CIP2A</fullName>
    </recommendedName>
</protein>
<organism evidence="2 3">
    <name type="scientific">Callosobruchus maculatus</name>
    <name type="common">Southern cowpea weevil</name>
    <name type="synonym">Pulse bruchid</name>
    <dbReference type="NCBI Taxonomy" id="64391"/>
    <lineage>
        <taxon>Eukaryota</taxon>
        <taxon>Metazoa</taxon>
        <taxon>Ecdysozoa</taxon>
        <taxon>Arthropoda</taxon>
        <taxon>Hexapoda</taxon>
        <taxon>Insecta</taxon>
        <taxon>Pterygota</taxon>
        <taxon>Neoptera</taxon>
        <taxon>Endopterygota</taxon>
        <taxon>Coleoptera</taxon>
        <taxon>Polyphaga</taxon>
        <taxon>Cucujiformia</taxon>
        <taxon>Chrysomeloidea</taxon>
        <taxon>Chrysomelidae</taxon>
        <taxon>Bruchinae</taxon>
        <taxon>Bruchini</taxon>
        <taxon>Callosobruchus</taxon>
    </lineage>
</organism>
<evidence type="ECO:0000313" key="2">
    <source>
        <dbReference type="EMBL" id="VEN37141.1"/>
    </source>
</evidence>
<dbReference type="Proteomes" id="UP000410492">
    <property type="component" value="Unassembled WGS sequence"/>
</dbReference>
<gene>
    <name evidence="2" type="ORF">CALMAC_LOCUS2494</name>
</gene>
<feature type="coiled-coil region" evidence="1">
    <location>
        <begin position="332"/>
        <end position="482"/>
    </location>
</feature>
<evidence type="ECO:0000313" key="3">
    <source>
        <dbReference type="Proteomes" id="UP000410492"/>
    </source>
</evidence>
<dbReference type="SUPFAM" id="SSF58100">
    <property type="entry name" value="Bacterial hemolysins"/>
    <property type="match status" value="1"/>
</dbReference>
<dbReference type="PANTHER" id="PTHR23161">
    <property type="entry name" value="PROTEIN CIP2A"/>
    <property type="match status" value="1"/>
</dbReference>
<evidence type="ECO:0000256" key="1">
    <source>
        <dbReference type="SAM" id="Coils"/>
    </source>
</evidence>
<dbReference type="InterPro" id="IPR042510">
    <property type="entry name" value="CIP2A"/>
</dbReference>
<proteinExistence type="predicted"/>
<accession>A0A653BNE9</accession>
<name>A0A653BNE9_CALMS</name>
<dbReference type="AlphaFoldDB" id="A0A653BNE9"/>
<sequence>MIIIDSSQNETQKKTLLKLIEPTFNSIEDALKRNDPVMLRLVIDFFIDVIGNNNAVIFKEYKNYVHKIDHFLKIIVNKTSNPEVTPPIEHDPGCIMHILKLIYTIITNDVSNLSSIYKATTELALKWINPQETSFQALTLITTIALKIANSDESENHKILKLLSVKLPQFLMMLESESHPSSIDSCKRLGVLLQLMRVLLRSPITSDETLAALEDDVLRKVVNPIMSNEFELNGLPKLRMDDNSTTSTEIIDTYVYAVCLVNEVSQKNSACFDFLNVLKHVERLETLTPSSSTEGGGDLCSMVGVPTRQLMDLYEYKTASLAQAERAALSTAEAAHERAAHMQHRLAQLAAQADQTMRLLHKAQTALDASRADANRALRESERKQDTIDKLDNSLKETKKELQATLDKMSEMKQILEEENAKKDQIIQRLEEHCNKMEKQLSKREEQIKNANKNIENMNKQIQDLQKMVAQKEAKLTEMTKQYLATKEIINTITKVAASQMP</sequence>
<dbReference type="PANTHER" id="PTHR23161:SF2">
    <property type="entry name" value="PROTEIN CIP2A"/>
    <property type="match status" value="1"/>
</dbReference>
<keyword evidence="1" id="KW-0175">Coiled coil</keyword>
<dbReference type="Gene3D" id="1.10.287.1490">
    <property type="match status" value="1"/>
</dbReference>
<keyword evidence="3" id="KW-1185">Reference proteome</keyword>
<evidence type="ECO:0008006" key="4">
    <source>
        <dbReference type="Google" id="ProtNLM"/>
    </source>
</evidence>
<dbReference type="OrthoDB" id="73401at2759"/>
<reference evidence="2 3" key="1">
    <citation type="submission" date="2019-01" db="EMBL/GenBank/DDBJ databases">
        <authorList>
            <person name="Sayadi A."/>
        </authorList>
    </citation>
    <scope>NUCLEOTIDE SEQUENCE [LARGE SCALE GENOMIC DNA]</scope>
</reference>